<comment type="caution">
    <text evidence="2">The sequence shown here is derived from an EMBL/GenBank/DDBJ whole genome shotgun (WGS) entry which is preliminary data.</text>
</comment>
<feature type="compositionally biased region" description="Low complexity" evidence="1">
    <location>
        <begin position="77"/>
        <end position="98"/>
    </location>
</feature>
<accession>A0A5Q6RPM3</accession>
<feature type="region of interest" description="Disordered" evidence="1">
    <location>
        <begin position="77"/>
        <end position="118"/>
    </location>
</feature>
<dbReference type="AlphaFoldDB" id="A0A5Q6RPM3"/>
<dbReference type="Proteomes" id="UP000307768">
    <property type="component" value="Unassembled WGS sequence"/>
</dbReference>
<evidence type="ECO:0000313" key="2">
    <source>
        <dbReference type="EMBL" id="KAA1419975.1"/>
    </source>
</evidence>
<dbReference type="EMBL" id="VDFQ02000006">
    <property type="protein sequence ID" value="KAA1419975.1"/>
    <property type="molecule type" value="Genomic_DNA"/>
</dbReference>
<dbReference type="RefSeq" id="WP_149771199.1">
    <property type="nucleotide sequence ID" value="NZ_VDFQ02000006.1"/>
</dbReference>
<feature type="compositionally biased region" description="Polar residues" evidence="1">
    <location>
        <begin position="28"/>
        <end position="57"/>
    </location>
</feature>
<evidence type="ECO:0000256" key="1">
    <source>
        <dbReference type="SAM" id="MobiDB-lite"/>
    </source>
</evidence>
<organism evidence="2 3">
    <name type="scientific">Mumia zhuanghuii</name>
    <dbReference type="NCBI Taxonomy" id="2585211"/>
    <lineage>
        <taxon>Bacteria</taxon>
        <taxon>Bacillati</taxon>
        <taxon>Actinomycetota</taxon>
        <taxon>Actinomycetes</taxon>
        <taxon>Propionibacteriales</taxon>
        <taxon>Nocardioidaceae</taxon>
        <taxon>Mumia</taxon>
    </lineage>
</organism>
<feature type="compositionally biased region" description="Polar residues" evidence="1">
    <location>
        <begin position="99"/>
        <end position="111"/>
    </location>
</feature>
<reference evidence="2 3" key="1">
    <citation type="submission" date="2019-09" db="EMBL/GenBank/DDBJ databases">
        <title>Mumia zhuanghuii sp. nov. isolated from the intestinal contents of plateau pika (Ochotona curzoniae) in the Qinghai-Tibet plateau of China.</title>
        <authorList>
            <person name="Tian Z."/>
        </authorList>
    </citation>
    <scope>NUCLEOTIDE SEQUENCE [LARGE SCALE GENOMIC DNA]</scope>
    <source>
        <strain evidence="3">350</strain>
    </source>
</reference>
<gene>
    <name evidence="2" type="ORF">FE697_018970</name>
</gene>
<sequence length="118" mass="11991">MGASYWGNEELGSLTKSAKSGHGAASEDATSSASRHLSRTQATEGLNVGPTGNAQRSAHTALAAAKQANANNVATVGTNVSRGEQSQAQTTEESSSLQKVSATDGESTATSLRRDIQA</sequence>
<feature type="region of interest" description="Disordered" evidence="1">
    <location>
        <begin position="14"/>
        <end position="63"/>
    </location>
</feature>
<protein>
    <submittedName>
        <fullName evidence="2">Uncharacterized protein</fullName>
    </submittedName>
</protein>
<proteinExistence type="predicted"/>
<evidence type="ECO:0000313" key="3">
    <source>
        <dbReference type="Proteomes" id="UP000307768"/>
    </source>
</evidence>
<name>A0A5Q6RPM3_9ACTN</name>